<keyword evidence="3" id="KW-0472">Membrane</keyword>
<organism evidence="5 6">
    <name type="scientific">Alteribacillus bidgolensis</name>
    <dbReference type="NCBI Taxonomy" id="930129"/>
    <lineage>
        <taxon>Bacteria</taxon>
        <taxon>Bacillati</taxon>
        <taxon>Bacillota</taxon>
        <taxon>Bacilli</taxon>
        <taxon>Bacillales</taxon>
        <taxon>Bacillaceae</taxon>
        <taxon>Alteribacillus</taxon>
    </lineage>
</organism>
<dbReference type="STRING" id="930129.SAMN05216352_11723"/>
<feature type="transmembrane region" description="Helical" evidence="3">
    <location>
        <begin position="210"/>
        <end position="230"/>
    </location>
</feature>
<feature type="domain" description="EamA" evidence="4">
    <location>
        <begin position="9"/>
        <end position="136"/>
    </location>
</feature>
<name>A0A1G8Q0F1_9BACI</name>
<dbReference type="InterPro" id="IPR037185">
    <property type="entry name" value="EmrE-like"/>
</dbReference>
<dbReference type="Pfam" id="PF00892">
    <property type="entry name" value="EamA"/>
    <property type="match status" value="2"/>
</dbReference>
<evidence type="ECO:0000256" key="1">
    <source>
        <dbReference type="ARBA" id="ARBA00004127"/>
    </source>
</evidence>
<dbReference type="PANTHER" id="PTHR12715:SF4">
    <property type="entry name" value="EAMA DOMAIN-CONTAINING PROTEIN"/>
    <property type="match status" value="1"/>
</dbReference>
<sequence>MRHNVMFAYSLAVFLWASAFPGIRVGLESYGPFHLALLRMLIGSLGLLIFAVVVKMRWPDKRDIPVILLFGFFGFTVYHTLLSVGERTVDAGAASLIVSTTPILSALLAAFFLKERFHQTGWIGSITAFLGVALISLGAGGEIHFEIGALFILIGALGESIYFVFQVPYLQKYGFLPFTTYTILSGTLFMLLFSPGLWTAVQQSSPESTLTVIYLGLLPTVIPYFAIAYATSKHGASEATSSLYLTPVLAIFISWLWLGEVPAILSIIGGAFALIGVSMTTWTTSKHSPLQSKNKGELLR</sequence>
<feature type="transmembrane region" description="Helical" evidence="3">
    <location>
        <begin position="35"/>
        <end position="54"/>
    </location>
</feature>
<dbReference type="SUPFAM" id="SSF103481">
    <property type="entry name" value="Multidrug resistance efflux transporter EmrE"/>
    <property type="match status" value="2"/>
</dbReference>
<evidence type="ECO:0000256" key="2">
    <source>
        <dbReference type="ARBA" id="ARBA00007362"/>
    </source>
</evidence>
<evidence type="ECO:0000313" key="5">
    <source>
        <dbReference type="EMBL" id="SDI98224.1"/>
    </source>
</evidence>
<dbReference type="InterPro" id="IPR052756">
    <property type="entry name" value="Alkyne_AA_exporter"/>
</dbReference>
<keyword evidence="6" id="KW-1185">Reference proteome</keyword>
<dbReference type="AlphaFoldDB" id="A0A1G8Q0F1"/>
<evidence type="ECO:0000259" key="4">
    <source>
        <dbReference type="Pfam" id="PF00892"/>
    </source>
</evidence>
<dbReference type="InterPro" id="IPR000620">
    <property type="entry name" value="EamA_dom"/>
</dbReference>
<feature type="transmembrane region" description="Helical" evidence="3">
    <location>
        <begin position="120"/>
        <end position="141"/>
    </location>
</feature>
<dbReference type="EMBL" id="FNDU01000017">
    <property type="protein sequence ID" value="SDI98224.1"/>
    <property type="molecule type" value="Genomic_DNA"/>
</dbReference>
<feature type="transmembrane region" description="Helical" evidence="3">
    <location>
        <begin position="147"/>
        <end position="165"/>
    </location>
</feature>
<feature type="transmembrane region" description="Helical" evidence="3">
    <location>
        <begin position="242"/>
        <end position="258"/>
    </location>
</feature>
<dbReference type="RefSeq" id="WP_245917942.1">
    <property type="nucleotide sequence ID" value="NZ_FNDU01000017.1"/>
</dbReference>
<dbReference type="GO" id="GO:0016020">
    <property type="term" value="C:membrane"/>
    <property type="evidence" value="ECO:0007669"/>
    <property type="project" value="InterPro"/>
</dbReference>
<dbReference type="PANTHER" id="PTHR12715">
    <property type="entry name" value="TRANSPORTER, DRUG/METABOLITE EXPORTER FAMILY"/>
    <property type="match status" value="1"/>
</dbReference>
<evidence type="ECO:0000313" key="6">
    <source>
        <dbReference type="Proteomes" id="UP000199017"/>
    </source>
</evidence>
<reference evidence="5 6" key="1">
    <citation type="submission" date="2016-10" db="EMBL/GenBank/DDBJ databases">
        <authorList>
            <person name="de Groot N.N."/>
        </authorList>
    </citation>
    <scope>NUCLEOTIDE SEQUENCE [LARGE SCALE GENOMIC DNA]</scope>
    <source>
        <strain evidence="6">P4B,CCM 7963,CECT 7998,DSM 25260,IBRC-M 10614,KCTC 13821</strain>
    </source>
</reference>
<proteinExistence type="inferred from homology"/>
<feature type="transmembrane region" description="Helical" evidence="3">
    <location>
        <begin position="91"/>
        <end position="113"/>
    </location>
</feature>
<accession>A0A1G8Q0F1</accession>
<dbReference type="Gene3D" id="1.10.3730.20">
    <property type="match status" value="1"/>
</dbReference>
<feature type="domain" description="EamA" evidence="4">
    <location>
        <begin position="147"/>
        <end position="281"/>
    </location>
</feature>
<evidence type="ECO:0000256" key="3">
    <source>
        <dbReference type="SAM" id="Phobius"/>
    </source>
</evidence>
<comment type="subcellular location">
    <subcellularLocation>
        <location evidence="1">Endomembrane system</location>
        <topology evidence="1">Multi-pass membrane protein</topology>
    </subcellularLocation>
</comment>
<feature type="transmembrane region" description="Helical" evidence="3">
    <location>
        <begin position="264"/>
        <end position="285"/>
    </location>
</feature>
<protein>
    <submittedName>
        <fullName evidence="5">Permease of the drug/metabolite transporter (DMT) superfamily</fullName>
    </submittedName>
</protein>
<keyword evidence="3" id="KW-1133">Transmembrane helix</keyword>
<keyword evidence="3" id="KW-0812">Transmembrane</keyword>
<dbReference type="Proteomes" id="UP000199017">
    <property type="component" value="Unassembled WGS sequence"/>
</dbReference>
<gene>
    <name evidence="5" type="ORF">SAMN05216352_11723</name>
</gene>
<feature type="transmembrane region" description="Helical" evidence="3">
    <location>
        <begin position="177"/>
        <end position="198"/>
    </location>
</feature>
<feature type="transmembrane region" description="Helical" evidence="3">
    <location>
        <begin position="66"/>
        <end position="85"/>
    </location>
</feature>
<comment type="similarity">
    <text evidence="2">Belongs to the EamA transporter family.</text>
</comment>